<comment type="caution">
    <text evidence="2">The sequence shown here is derived from an EMBL/GenBank/DDBJ whole genome shotgun (WGS) entry which is preliminary data.</text>
</comment>
<keyword evidence="3" id="KW-1185">Reference proteome</keyword>
<feature type="region of interest" description="Disordered" evidence="1">
    <location>
        <begin position="73"/>
        <end position="133"/>
    </location>
</feature>
<evidence type="ECO:0000313" key="2">
    <source>
        <dbReference type="EMBL" id="MED6106973.1"/>
    </source>
</evidence>
<proteinExistence type="predicted"/>
<sequence length="133" mass="14825">MLTRNCYLSNQGLNQVEYSSDSGSDGYYSCKEEAIPYKNLESTLIIGNLTSSPASKQEDEVLAVTLRSGKQLENPSSIINHTPSEIPKEANNQRGEKKTQDIPEAVTTRPHKLTTEDGRPTPLLYPTSTRRKR</sequence>
<evidence type="ECO:0000313" key="3">
    <source>
        <dbReference type="Proteomes" id="UP001341840"/>
    </source>
</evidence>
<name>A0ABU6Q5A7_9FABA</name>
<gene>
    <name evidence="2" type="ORF">PIB30_009579</name>
</gene>
<evidence type="ECO:0000256" key="1">
    <source>
        <dbReference type="SAM" id="MobiDB-lite"/>
    </source>
</evidence>
<accession>A0ABU6Q5A7</accession>
<organism evidence="2 3">
    <name type="scientific">Stylosanthes scabra</name>
    <dbReference type="NCBI Taxonomy" id="79078"/>
    <lineage>
        <taxon>Eukaryota</taxon>
        <taxon>Viridiplantae</taxon>
        <taxon>Streptophyta</taxon>
        <taxon>Embryophyta</taxon>
        <taxon>Tracheophyta</taxon>
        <taxon>Spermatophyta</taxon>
        <taxon>Magnoliopsida</taxon>
        <taxon>eudicotyledons</taxon>
        <taxon>Gunneridae</taxon>
        <taxon>Pentapetalae</taxon>
        <taxon>rosids</taxon>
        <taxon>fabids</taxon>
        <taxon>Fabales</taxon>
        <taxon>Fabaceae</taxon>
        <taxon>Papilionoideae</taxon>
        <taxon>50 kb inversion clade</taxon>
        <taxon>dalbergioids sensu lato</taxon>
        <taxon>Dalbergieae</taxon>
        <taxon>Pterocarpus clade</taxon>
        <taxon>Stylosanthes</taxon>
    </lineage>
</organism>
<feature type="compositionally biased region" description="Polar residues" evidence="1">
    <location>
        <begin position="73"/>
        <end position="83"/>
    </location>
</feature>
<protein>
    <submittedName>
        <fullName evidence="2">Uncharacterized protein</fullName>
    </submittedName>
</protein>
<dbReference type="EMBL" id="JASCZI010000022">
    <property type="protein sequence ID" value="MED6106973.1"/>
    <property type="molecule type" value="Genomic_DNA"/>
</dbReference>
<dbReference type="Proteomes" id="UP001341840">
    <property type="component" value="Unassembled WGS sequence"/>
</dbReference>
<reference evidence="2 3" key="1">
    <citation type="journal article" date="2023" name="Plants (Basel)">
        <title>Bridging the Gap: Combining Genomics and Transcriptomics Approaches to Understand Stylosanthes scabra, an Orphan Legume from the Brazilian Caatinga.</title>
        <authorList>
            <person name="Ferreira-Neto J.R.C."/>
            <person name="da Silva M.D."/>
            <person name="Binneck E."/>
            <person name="de Melo N.F."/>
            <person name="da Silva R.H."/>
            <person name="de Melo A.L.T.M."/>
            <person name="Pandolfi V."/>
            <person name="Bustamante F.O."/>
            <person name="Brasileiro-Vidal A.C."/>
            <person name="Benko-Iseppon A.M."/>
        </authorList>
    </citation>
    <scope>NUCLEOTIDE SEQUENCE [LARGE SCALE GENOMIC DNA]</scope>
    <source>
        <tissue evidence="2">Leaves</tissue>
    </source>
</reference>